<keyword evidence="1" id="KW-0812">Transmembrane</keyword>
<dbReference type="RefSeq" id="WP_270880448.1">
    <property type="nucleotide sequence ID" value="NZ_JAQFVF010000033.1"/>
</dbReference>
<name>A0ABW0K270_9BACL</name>
<reference evidence="3" key="1">
    <citation type="journal article" date="2019" name="Int. J. Syst. Evol. Microbiol.">
        <title>The Global Catalogue of Microorganisms (GCM) 10K type strain sequencing project: providing services to taxonomists for standard genome sequencing and annotation.</title>
        <authorList>
            <consortium name="The Broad Institute Genomics Platform"/>
            <consortium name="The Broad Institute Genome Sequencing Center for Infectious Disease"/>
            <person name="Wu L."/>
            <person name="Ma J."/>
        </authorList>
    </citation>
    <scope>NUCLEOTIDE SEQUENCE [LARGE SCALE GENOMIC DNA]</scope>
    <source>
        <strain evidence="3">KACC 11904</strain>
    </source>
</reference>
<dbReference type="Proteomes" id="UP001596044">
    <property type="component" value="Unassembled WGS sequence"/>
</dbReference>
<keyword evidence="1" id="KW-1133">Transmembrane helix</keyword>
<sequence>MVFGYVLTIILLKLLEFWGLHQNFVCFGLVINIPILTSTLVGIPMAYTTQTLIAFREKWKLTKMLFYPITIIPNLGIQQVTYFYLNLLLNEIKPSYFNPYISYAFATIAPIPIMFIMVKFIVTNKKRNTPANVSSDY</sequence>
<keyword evidence="3" id="KW-1185">Reference proteome</keyword>
<evidence type="ECO:0000313" key="3">
    <source>
        <dbReference type="Proteomes" id="UP001596044"/>
    </source>
</evidence>
<feature type="transmembrane region" description="Helical" evidence="1">
    <location>
        <begin position="64"/>
        <end position="85"/>
    </location>
</feature>
<proteinExistence type="predicted"/>
<gene>
    <name evidence="2" type="ORF">ACFPOG_01160</name>
</gene>
<evidence type="ECO:0000256" key="1">
    <source>
        <dbReference type="SAM" id="Phobius"/>
    </source>
</evidence>
<protein>
    <recommendedName>
        <fullName evidence="4">GtrA-like protein domain-containing protein</fullName>
    </recommendedName>
</protein>
<keyword evidence="1" id="KW-0472">Membrane</keyword>
<feature type="transmembrane region" description="Helical" evidence="1">
    <location>
        <begin position="100"/>
        <end position="122"/>
    </location>
</feature>
<accession>A0ABW0K270</accession>
<feature type="transmembrane region" description="Helical" evidence="1">
    <location>
        <begin position="20"/>
        <end position="43"/>
    </location>
</feature>
<dbReference type="EMBL" id="JBHSMJ010000004">
    <property type="protein sequence ID" value="MFC5446857.1"/>
    <property type="molecule type" value="Genomic_DNA"/>
</dbReference>
<evidence type="ECO:0008006" key="4">
    <source>
        <dbReference type="Google" id="ProtNLM"/>
    </source>
</evidence>
<comment type="caution">
    <text evidence="2">The sequence shown here is derived from an EMBL/GenBank/DDBJ whole genome shotgun (WGS) entry which is preliminary data.</text>
</comment>
<organism evidence="2 3">
    <name type="scientific">Paenibacillus aestuarii</name>
    <dbReference type="NCBI Taxonomy" id="516965"/>
    <lineage>
        <taxon>Bacteria</taxon>
        <taxon>Bacillati</taxon>
        <taxon>Bacillota</taxon>
        <taxon>Bacilli</taxon>
        <taxon>Bacillales</taxon>
        <taxon>Paenibacillaceae</taxon>
        <taxon>Paenibacillus</taxon>
    </lineage>
</organism>
<evidence type="ECO:0000313" key="2">
    <source>
        <dbReference type="EMBL" id="MFC5446857.1"/>
    </source>
</evidence>